<evidence type="ECO:0000256" key="4">
    <source>
        <dbReference type="PIRSR" id="PIRSR000097-1"/>
    </source>
</evidence>
<dbReference type="InterPro" id="IPR020471">
    <property type="entry name" value="AKR"/>
</dbReference>
<dbReference type="CDD" id="cd19116">
    <property type="entry name" value="AKR_AKR2E1-5"/>
    <property type="match status" value="1"/>
</dbReference>
<evidence type="ECO:0000256" key="3">
    <source>
        <dbReference type="ARBA" id="ARBA00023002"/>
    </source>
</evidence>
<dbReference type="PROSITE" id="PS00062">
    <property type="entry name" value="ALDOKETO_REDUCTASE_2"/>
    <property type="match status" value="1"/>
</dbReference>
<accession>A0AAU9U3V9</accession>
<dbReference type="PIRSF" id="PIRSF000097">
    <property type="entry name" value="AKR"/>
    <property type="match status" value="1"/>
</dbReference>
<evidence type="ECO:0000256" key="5">
    <source>
        <dbReference type="PIRSR" id="PIRSR000097-2"/>
    </source>
</evidence>
<feature type="site" description="Lowers pKa of active site Tyr" evidence="6">
    <location>
        <position position="117"/>
    </location>
</feature>
<evidence type="ECO:0000259" key="7">
    <source>
        <dbReference type="Pfam" id="PF00248"/>
    </source>
</evidence>
<evidence type="ECO:0000313" key="9">
    <source>
        <dbReference type="Proteomes" id="UP001153954"/>
    </source>
</evidence>
<organism evidence="8 9">
    <name type="scientific">Euphydryas editha</name>
    <name type="common">Edith's checkerspot</name>
    <dbReference type="NCBI Taxonomy" id="104508"/>
    <lineage>
        <taxon>Eukaryota</taxon>
        <taxon>Metazoa</taxon>
        <taxon>Ecdysozoa</taxon>
        <taxon>Arthropoda</taxon>
        <taxon>Hexapoda</taxon>
        <taxon>Insecta</taxon>
        <taxon>Pterygota</taxon>
        <taxon>Neoptera</taxon>
        <taxon>Endopterygota</taxon>
        <taxon>Lepidoptera</taxon>
        <taxon>Glossata</taxon>
        <taxon>Ditrysia</taxon>
        <taxon>Papilionoidea</taxon>
        <taxon>Nymphalidae</taxon>
        <taxon>Nymphalinae</taxon>
        <taxon>Euphydryas</taxon>
    </lineage>
</organism>
<dbReference type="SUPFAM" id="SSF51430">
    <property type="entry name" value="NAD(P)-linked oxidoreductase"/>
    <property type="match status" value="1"/>
</dbReference>
<dbReference type="InterPro" id="IPR036812">
    <property type="entry name" value="NAD(P)_OxRdtase_dom_sf"/>
</dbReference>
<dbReference type="PRINTS" id="PR00069">
    <property type="entry name" value="ALDKETRDTASE"/>
</dbReference>
<dbReference type="GO" id="GO:0016491">
    <property type="term" value="F:oxidoreductase activity"/>
    <property type="evidence" value="ECO:0007669"/>
    <property type="project" value="UniProtKB-KW"/>
</dbReference>
<evidence type="ECO:0000313" key="8">
    <source>
        <dbReference type="EMBL" id="CAH2093614.1"/>
    </source>
</evidence>
<dbReference type="InterPro" id="IPR023210">
    <property type="entry name" value="NADP_OxRdtase_dom"/>
</dbReference>
<dbReference type="PANTHER" id="PTHR11732">
    <property type="entry name" value="ALDO/KETO REDUCTASE"/>
    <property type="match status" value="1"/>
</dbReference>
<comment type="similarity">
    <text evidence="1">Belongs to the aldo/keto reductase family.</text>
</comment>
<dbReference type="Gene3D" id="3.20.20.100">
    <property type="entry name" value="NADP-dependent oxidoreductase domain"/>
    <property type="match status" value="1"/>
</dbReference>
<comment type="caution">
    <text evidence="8">The sequence shown here is derived from an EMBL/GenBank/DDBJ whole genome shotgun (WGS) entry which is preliminary data.</text>
</comment>
<protein>
    <recommendedName>
        <fullName evidence="7">NADP-dependent oxidoreductase domain-containing protein</fullName>
    </recommendedName>
</protein>
<keyword evidence="9" id="KW-1185">Reference proteome</keyword>
<dbReference type="InterPro" id="IPR018170">
    <property type="entry name" value="Aldo/ket_reductase_CS"/>
</dbReference>
<feature type="active site" description="Proton donor" evidence="4">
    <location>
        <position position="88"/>
    </location>
</feature>
<dbReference type="AlphaFoldDB" id="A0AAU9U3V9"/>
<dbReference type="Proteomes" id="UP001153954">
    <property type="component" value="Unassembled WGS sequence"/>
</dbReference>
<name>A0AAU9U3V9_EUPED</name>
<dbReference type="EMBL" id="CAKOGL010000013">
    <property type="protein sequence ID" value="CAH2093614.1"/>
    <property type="molecule type" value="Genomic_DNA"/>
</dbReference>
<dbReference type="PROSITE" id="PS00798">
    <property type="entry name" value="ALDOKETO_REDUCTASE_1"/>
    <property type="match status" value="1"/>
</dbReference>
<keyword evidence="2" id="KW-0521">NADP</keyword>
<evidence type="ECO:0000256" key="2">
    <source>
        <dbReference type="ARBA" id="ARBA00022857"/>
    </source>
</evidence>
<sequence length="340" mass="38771">MPDGYNLRIWKYICKKVFLCKKACYVRKLTVASNAPCIELNDGNKMPVVALGTGRGTATESAPVDEVRHSVYWAIEAGYRHIDTAAIYFDEPQVGQGIADAIANNLVTREELFITTKLWNDKHRREQVVPALKESLKKLGLDYVDLYLIHFPISVKEDGSPDNVDYLETWQGMEDARELGLTRSIGVSNFNTTQIDRLIANSKVRPAVNQVEVNPTNTQERLVTHCQERGVAVMAYSPFGFLVSRKNPDAPPPRVDDPVLVEMANKYKKTTSQIVLRYLIDRGLAPIPKSTNKKRIAQNIDLFDFSLTPEEVQQINKFNKNVRVIHPKFWKDYPNYPFWE</sequence>
<keyword evidence="3" id="KW-0560">Oxidoreductase</keyword>
<evidence type="ECO:0000256" key="6">
    <source>
        <dbReference type="PIRSR" id="PIRSR000097-3"/>
    </source>
</evidence>
<gene>
    <name evidence="8" type="ORF">EEDITHA_LOCUS9265</name>
</gene>
<reference evidence="8" key="1">
    <citation type="submission" date="2022-03" db="EMBL/GenBank/DDBJ databases">
        <authorList>
            <person name="Tunstrom K."/>
        </authorList>
    </citation>
    <scope>NUCLEOTIDE SEQUENCE</scope>
</reference>
<dbReference type="FunFam" id="3.20.20.100:FF:000006">
    <property type="entry name" value="Aldo-keto reductase family 1 member A1"/>
    <property type="match status" value="1"/>
</dbReference>
<dbReference type="Pfam" id="PF00248">
    <property type="entry name" value="Aldo_ket_red"/>
    <property type="match status" value="1"/>
</dbReference>
<feature type="domain" description="NADP-dependent oxidoreductase" evidence="7">
    <location>
        <begin position="51"/>
        <end position="319"/>
    </location>
</feature>
<proteinExistence type="inferred from homology"/>
<dbReference type="InterPro" id="IPR044488">
    <property type="entry name" value="AKR2E"/>
</dbReference>
<evidence type="ECO:0000256" key="1">
    <source>
        <dbReference type="ARBA" id="ARBA00007905"/>
    </source>
</evidence>
<feature type="binding site" evidence="5">
    <location>
        <position position="150"/>
    </location>
    <ligand>
        <name>substrate</name>
    </ligand>
</feature>
<dbReference type="PROSITE" id="PS00063">
    <property type="entry name" value="ALDOKETO_REDUCTASE_3"/>
    <property type="match status" value="1"/>
</dbReference>